<accession>A0A2P2C0M4</accession>
<protein>
    <submittedName>
        <fullName evidence="1">Uncharacterized protein</fullName>
    </submittedName>
</protein>
<organism evidence="1">
    <name type="scientific">metagenome</name>
    <dbReference type="NCBI Taxonomy" id="256318"/>
    <lineage>
        <taxon>unclassified sequences</taxon>
        <taxon>metagenomes</taxon>
    </lineage>
</organism>
<gene>
    <name evidence="1" type="ORF">NOCA2270171</name>
</gene>
<reference evidence="1" key="1">
    <citation type="submission" date="2015-08" db="EMBL/GenBank/DDBJ databases">
        <authorList>
            <person name="Babu N.S."/>
            <person name="Beckwith C.J."/>
            <person name="Beseler K.G."/>
            <person name="Brison A."/>
            <person name="Carone J.V."/>
            <person name="Caskin T.P."/>
            <person name="Diamond M."/>
            <person name="Durham M.E."/>
            <person name="Foxe J.M."/>
            <person name="Go M."/>
            <person name="Henderson B.A."/>
            <person name="Jones I.B."/>
            <person name="McGettigan J.A."/>
            <person name="Micheletti S.J."/>
            <person name="Nasrallah M.E."/>
            <person name="Ortiz D."/>
            <person name="Piller C.R."/>
            <person name="Privatt S.R."/>
            <person name="Schneider S.L."/>
            <person name="Sharp S."/>
            <person name="Smith T.C."/>
            <person name="Stanton J.D."/>
            <person name="Ullery H.E."/>
            <person name="Wilson R.J."/>
            <person name="Serrano M.G."/>
            <person name="Buck G."/>
            <person name="Lee V."/>
            <person name="Wang Y."/>
            <person name="Carvalho R."/>
            <person name="Voegtly L."/>
            <person name="Shi R."/>
            <person name="Duckworth R."/>
            <person name="Johnson A."/>
            <person name="Loviza R."/>
            <person name="Walstead R."/>
            <person name="Shah Z."/>
            <person name="Kiflezghi M."/>
            <person name="Wade K."/>
            <person name="Ball S.L."/>
            <person name="Bradley K.W."/>
            <person name="Asai D.J."/>
            <person name="Bowman C.A."/>
            <person name="Russell D.A."/>
            <person name="Pope W.H."/>
            <person name="Jacobs-Sera D."/>
            <person name="Hendrix R.W."/>
            <person name="Hatfull G.F."/>
        </authorList>
    </citation>
    <scope>NUCLEOTIDE SEQUENCE</scope>
</reference>
<dbReference type="EMBL" id="CZKA01000020">
    <property type="protein sequence ID" value="CUR55536.1"/>
    <property type="molecule type" value="Genomic_DNA"/>
</dbReference>
<evidence type="ECO:0000313" key="1">
    <source>
        <dbReference type="EMBL" id="CUR55536.1"/>
    </source>
</evidence>
<dbReference type="AlphaFoldDB" id="A0A2P2C0M4"/>
<proteinExistence type="predicted"/>
<sequence length="87" mass="9171">MTASFPCIVPESCPRNVPTHSGGAVAGAVSGVNRGGFELPNVPAHFERGDHWRCDGHGCGGPVQVSRKTGRGWTVRLAVGRARDEHP</sequence>
<name>A0A2P2C0M4_9ZZZZ</name>